<evidence type="ECO:0000256" key="4">
    <source>
        <dbReference type="ARBA" id="ARBA00022842"/>
    </source>
</evidence>
<dbReference type="RefSeq" id="WP_053962281.1">
    <property type="nucleotide sequence ID" value="NZ_CAJPTR010000042.1"/>
</dbReference>
<dbReference type="InterPro" id="IPR036691">
    <property type="entry name" value="Endo/exonu/phosph_ase_sf"/>
</dbReference>
<dbReference type="PROSITE" id="PS51435">
    <property type="entry name" value="AP_NUCLEASE_F1_4"/>
    <property type="match status" value="1"/>
</dbReference>
<feature type="active site" evidence="5">
    <location>
        <position position="133"/>
    </location>
</feature>
<feature type="binding site" evidence="6">
    <location>
        <position position="180"/>
    </location>
    <ligand>
        <name>Mg(2+)</name>
        <dbReference type="ChEBI" id="CHEBI:18420"/>
        <label>1</label>
    </ligand>
</feature>
<dbReference type="InterPro" id="IPR004808">
    <property type="entry name" value="AP_endonuc_1"/>
</dbReference>
<feature type="binding site" evidence="6">
    <location>
        <position position="43"/>
    </location>
    <ligand>
        <name>Mg(2+)</name>
        <dbReference type="ChEBI" id="CHEBI:18420"/>
        <label>1</label>
    </ligand>
</feature>
<gene>
    <name evidence="9" type="ORF">AL705_06295</name>
</gene>
<feature type="site" description="Transition state stabilizer" evidence="7">
    <location>
        <position position="180"/>
    </location>
</feature>
<dbReference type="GO" id="GO:0046872">
    <property type="term" value="F:metal ion binding"/>
    <property type="evidence" value="ECO:0007669"/>
    <property type="project" value="UniProtKB-KW"/>
</dbReference>
<dbReference type="SUPFAM" id="SSF56219">
    <property type="entry name" value="DNase I-like"/>
    <property type="match status" value="1"/>
</dbReference>
<dbReference type="STRING" id="1528099.AL705_06295"/>
<dbReference type="KEGG" id="cbq:AL705_06295"/>
<dbReference type="GO" id="GO:0008311">
    <property type="term" value="F:double-stranded DNA 3'-5' DNA exonuclease activity"/>
    <property type="evidence" value="ECO:0007669"/>
    <property type="project" value="InterPro"/>
</dbReference>
<dbReference type="Gene3D" id="3.60.10.10">
    <property type="entry name" value="Endonuclease/exonuclease/phosphatase"/>
    <property type="match status" value="1"/>
</dbReference>
<feature type="binding site" evidence="6">
    <location>
        <position position="178"/>
    </location>
    <ligand>
        <name>Mg(2+)</name>
        <dbReference type="ChEBI" id="CHEBI:18420"/>
        <label>1</label>
    </ligand>
</feature>
<evidence type="ECO:0000256" key="7">
    <source>
        <dbReference type="PIRSR" id="PIRSR604808-3"/>
    </source>
</evidence>
<organism evidence="9 10">
    <name type="scientific">Lawsonella clevelandensis</name>
    <dbReference type="NCBI Taxonomy" id="1528099"/>
    <lineage>
        <taxon>Bacteria</taxon>
        <taxon>Bacillati</taxon>
        <taxon>Actinomycetota</taxon>
        <taxon>Actinomycetes</taxon>
        <taxon>Mycobacteriales</taxon>
        <taxon>Lawsonellaceae</taxon>
        <taxon>Lawsonella</taxon>
    </lineage>
</organism>
<comment type="similarity">
    <text evidence="1">Belongs to the DNA repair enzymes AP/ExoA family.</text>
</comment>
<keyword evidence="4 6" id="KW-0460">Magnesium</keyword>
<feature type="domain" description="Endonuclease/exonuclease/phosphatase" evidence="8">
    <location>
        <begin position="7"/>
        <end position="292"/>
    </location>
</feature>
<protein>
    <submittedName>
        <fullName evidence="9">Exodeoxyribonuclease III</fullName>
    </submittedName>
</protein>
<name>A0A0M4M8R6_9ACTN</name>
<evidence type="ECO:0000256" key="5">
    <source>
        <dbReference type="PIRSR" id="PIRSR604808-1"/>
    </source>
</evidence>
<evidence type="ECO:0000313" key="10">
    <source>
        <dbReference type="Proteomes" id="UP000068137"/>
    </source>
</evidence>
<feature type="binding site" evidence="6">
    <location>
        <position position="9"/>
    </location>
    <ligand>
        <name>Mg(2+)</name>
        <dbReference type="ChEBI" id="CHEBI:18420"/>
        <label>1</label>
    </ligand>
</feature>
<evidence type="ECO:0000259" key="8">
    <source>
        <dbReference type="Pfam" id="PF03372"/>
    </source>
</evidence>
<feature type="binding site" evidence="6">
    <location>
        <position position="292"/>
    </location>
    <ligand>
        <name>Mg(2+)</name>
        <dbReference type="ChEBI" id="CHEBI:18420"/>
        <label>1</label>
    </ligand>
</feature>
<evidence type="ECO:0000256" key="2">
    <source>
        <dbReference type="ARBA" id="ARBA00022723"/>
    </source>
</evidence>
<feature type="site" description="Important for catalytic activity" evidence="7">
    <location>
        <position position="262"/>
    </location>
</feature>
<keyword evidence="3" id="KW-0378">Hydrolase</keyword>
<dbReference type="GO" id="GO:0006281">
    <property type="term" value="P:DNA repair"/>
    <property type="evidence" value="ECO:0007669"/>
    <property type="project" value="InterPro"/>
</dbReference>
<dbReference type="InterPro" id="IPR005135">
    <property type="entry name" value="Endo/exonuclease/phosphatase"/>
</dbReference>
<reference evidence="9 10" key="1">
    <citation type="journal article" date="2015" name="Genome Announc.">
        <title>Complete Genome Sequences for Two Strains of a Novel Fastidious, Partially Acid-Fast, Gram-Positive Corynebacterineae Bacterium, Derived from Human Clinical Samples.</title>
        <authorList>
            <person name="Nicholson A.C."/>
            <person name="Bell M."/>
            <person name="Humrighouse B.W."/>
            <person name="McQuiston J.R."/>
        </authorList>
    </citation>
    <scope>NUCLEOTIDE SEQUENCE [LARGE SCALE GENOMIC DNA]</scope>
    <source>
        <strain evidence="9 10">X1698</strain>
    </source>
</reference>
<dbReference type="PANTHER" id="PTHR43250:SF2">
    <property type="entry name" value="EXODEOXYRIBONUCLEASE III"/>
    <property type="match status" value="1"/>
</dbReference>
<dbReference type="EMBL" id="CP012390">
    <property type="protein sequence ID" value="ALE19238.1"/>
    <property type="molecule type" value="Genomic_DNA"/>
</dbReference>
<evidence type="ECO:0000256" key="6">
    <source>
        <dbReference type="PIRSR" id="PIRSR604808-2"/>
    </source>
</evidence>
<dbReference type="PATRIC" id="fig|1562462.4.peg.1294"/>
<sequence length="300" mass="32819">MSITVTSVNVNGIRAATRVRSAENPGFLAWLESTDADVVCLQEVRATPAQTATALAPVLVDNGGCWHLCMQEAAAKGRAGVGILSREAPLAVRTGIDVEEFACAGRYIEADFAVDGKLARASEGDVLTVASLYLPSGEVDTPRQDEKYRFMDGFSAFLQQRAMQVAAGSAPQTVVCGDWNIAHREEDLKNFKANTTKSGFLPAEREWMTSVFGPQGLGVDESGVPTGWTDAQRYLLPEERGPYSWWSYRGKAFDNDAGWRIDYQAITAGLVERLVDARVERADAYELRWSDHAPVTVTYQ</sequence>
<dbReference type="InterPro" id="IPR037493">
    <property type="entry name" value="ExoIII-like"/>
</dbReference>
<dbReference type="NCBIfam" id="TIGR00633">
    <property type="entry name" value="xth"/>
    <property type="match status" value="1"/>
</dbReference>
<evidence type="ECO:0000256" key="3">
    <source>
        <dbReference type="ARBA" id="ARBA00022801"/>
    </source>
</evidence>
<dbReference type="Pfam" id="PF03372">
    <property type="entry name" value="Exo_endo_phos"/>
    <property type="match status" value="1"/>
</dbReference>
<feature type="active site" description="Proton donor/acceptor" evidence="5">
    <location>
        <position position="178"/>
    </location>
</feature>
<proteinExistence type="inferred from homology"/>
<evidence type="ECO:0000256" key="1">
    <source>
        <dbReference type="ARBA" id="ARBA00007092"/>
    </source>
</evidence>
<comment type="cofactor">
    <cofactor evidence="6">
        <name>Mg(2+)</name>
        <dbReference type="ChEBI" id="CHEBI:18420"/>
    </cofactor>
    <cofactor evidence="6">
        <name>Mn(2+)</name>
        <dbReference type="ChEBI" id="CHEBI:29035"/>
    </cofactor>
    <text evidence="6">Probably binds two magnesium or manganese ions per subunit.</text>
</comment>
<evidence type="ECO:0000313" key="9">
    <source>
        <dbReference type="EMBL" id="ALE19238.1"/>
    </source>
</evidence>
<dbReference type="OrthoDB" id="9803914at2"/>
<feature type="active site" description="Proton acceptor" evidence="5">
    <location>
        <position position="292"/>
    </location>
</feature>
<keyword evidence="6" id="KW-0464">Manganese</keyword>
<dbReference type="Proteomes" id="UP000068137">
    <property type="component" value="Chromosome"/>
</dbReference>
<accession>A0A0M4M8R6</accession>
<keyword evidence="2 6" id="KW-0479">Metal-binding</keyword>
<dbReference type="PANTHER" id="PTHR43250">
    <property type="entry name" value="EXODEOXYRIBONUCLEASE III"/>
    <property type="match status" value="1"/>
</dbReference>
<feature type="site" description="Interaction with DNA substrate" evidence="7">
    <location>
        <position position="292"/>
    </location>
</feature>
<dbReference type="AlphaFoldDB" id="A0A0M4M8R6"/>
<feature type="binding site" evidence="6">
    <location>
        <position position="291"/>
    </location>
    <ligand>
        <name>Mg(2+)</name>
        <dbReference type="ChEBI" id="CHEBI:18420"/>
        <label>1</label>
    </ligand>
</feature>